<name>A0A9P8IIK1_9HYPO</name>
<proteinExistence type="predicted"/>
<dbReference type="AlphaFoldDB" id="A0A9P8IIK1"/>
<dbReference type="GeneID" id="68321680"/>
<dbReference type="RefSeq" id="XP_044674574.1">
    <property type="nucleotide sequence ID" value="XM_044831299.1"/>
</dbReference>
<sequence>MYVHCPSTPEKLLTGPGNTVVDNWGKLGVKDNEVLDGFPNHSGRRNNTFLRNYLAPYVNETSLIAQKAAYRAGVIPSRRQGRPVTNDPDIADAYLDVKVSDGHVVVNVTNFDDVDFRDVVFRISGPGVMFTRKSTPRSIPADGSAAAVYTFSGSPKANAIAWVSYVNPRTRAYSREKQFSVPM</sequence>
<protein>
    <submittedName>
        <fullName evidence="1">Uncharacterized protein</fullName>
    </submittedName>
</protein>
<keyword evidence="2" id="KW-1185">Reference proteome</keyword>
<evidence type="ECO:0000313" key="1">
    <source>
        <dbReference type="EMBL" id="KAG9495574.1"/>
    </source>
</evidence>
<dbReference type="KEGG" id="fmu:J7337_013824"/>
<dbReference type="Proteomes" id="UP000827133">
    <property type="component" value="Unassembled WGS sequence"/>
</dbReference>
<dbReference type="EMBL" id="JAHBCI010000011">
    <property type="protein sequence ID" value="KAG9495574.1"/>
    <property type="molecule type" value="Genomic_DNA"/>
</dbReference>
<gene>
    <name evidence="1" type="ORF">J7337_013824</name>
</gene>
<evidence type="ECO:0000313" key="2">
    <source>
        <dbReference type="Proteomes" id="UP000827133"/>
    </source>
</evidence>
<accession>A0A9P8IIK1</accession>
<comment type="caution">
    <text evidence="1">The sequence shown here is derived from an EMBL/GenBank/DDBJ whole genome shotgun (WGS) entry which is preliminary data.</text>
</comment>
<organism evidence="1 2">
    <name type="scientific">Fusarium musae</name>
    <dbReference type="NCBI Taxonomy" id="1042133"/>
    <lineage>
        <taxon>Eukaryota</taxon>
        <taxon>Fungi</taxon>
        <taxon>Dikarya</taxon>
        <taxon>Ascomycota</taxon>
        <taxon>Pezizomycotina</taxon>
        <taxon>Sordariomycetes</taxon>
        <taxon>Hypocreomycetidae</taxon>
        <taxon>Hypocreales</taxon>
        <taxon>Nectriaceae</taxon>
        <taxon>Fusarium</taxon>
    </lineage>
</organism>
<reference evidence="1" key="1">
    <citation type="journal article" date="2021" name="Mol. Plant Microbe Interact.">
        <title>Telomere to telomere genome assembly of Fusarium musae F31, causal agent of crown rot disease of banana.</title>
        <authorList>
            <person name="Degradi L."/>
            <person name="Tava V."/>
            <person name="Kunova A."/>
            <person name="Cortesi P."/>
            <person name="Saracchi M."/>
            <person name="Pasquali M."/>
        </authorList>
    </citation>
    <scope>NUCLEOTIDE SEQUENCE</scope>
    <source>
        <strain evidence="1">F31</strain>
    </source>
</reference>